<protein>
    <submittedName>
        <fullName evidence="1">Uncharacterized protein</fullName>
    </submittedName>
</protein>
<name>A0A0E9TUM9_ANGAN</name>
<proteinExistence type="predicted"/>
<reference evidence="1" key="1">
    <citation type="submission" date="2014-11" db="EMBL/GenBank/DDBJ databases">
        <authorList>
            <person name="Amaro Gonzalez C."/>
        </authorList>
    </citation>
    <scope>NUCLEOTIDE SEQUENCE</scope>
</reference>
<evidence type="ECO:0000313" key="1">
    <source>
        <dbReference type="EMBL" id="JAH56625.1"/>
    </source>
</evidence>
<dbReference type="EMBL" id="GBXM01051952">
    <property type="protein sequence ID" value="JAH56625.1"/>
    <property type="molecule type" value="Transcribed_RNA"/>
</dbReference>
<dbReference type="AlphaFoldDB" id="A0A0E9TUM9"/>
<sequence length="44" mass="4904">MIRLKNLSSGFKVNRAHTCLGSDRTMQYYIRGGITDGQQSSVNV</sequence>
<accession>A0A0E9TUM9</accession>
<reference evidence="1" key="2">
    <citation type="journal article" date="2015" name="Fish Shellfish Immunol.">
        <title>Early steps in the European eel (Anguilla anguilla)-Vibrio vulnificus interaction in the gills: Role of the RtxA13 toxin.</title>
        <authorList>
            <person name="Callol A."/>
            <person name="Pajuelo D."/>
            <person name="Ebbesson L."/>
            <person name="Teles M."/>
            <person name="MacKenzie S."/>
            <person name="Amaro C."/>
        </authorList>
    </citation>
    <scope>NUCLEOTIDE SEQUENCE</scope>
</reference>
<organism evidence="1">
    <name type="scientific">Anguilla anguilla</name>
    <name type="common">European freshwater eel</name>
    <name type="synonym">Muraena anguilla</name>
    <dbReference type="NCBI Taxonomy" id="7936"/>
    <lineage>
        <taxon>Eukaryota</taxon>
        <taxon>Metazoa</taxon>
        <taxon>Chordata</taxon>
        <taxon>Craniata</taxon>
        <taxon>Vertebrata</taxon>
        <taxon>Euteleostomi</taxon>
        <taxon>Actinopterygii</taxon>
        <taxon>Neopterygii</taxon>
        <taxon>Teleostei</taxon>
        <taxon>Anguilliformes</taxon>
        <taxon>Anguillidae</taxon>
        <taxon>Anguilla</taxon>
    </lineage>
</organism>